<gene>
    <name evidence="1" type="ORF">EZS28_015791</name>
</gene>
<name>A0A5J4W1G0_9EUKA</name>
<evidence type="ECO:0000313" key="1">
    <source>
        <dbReference type="EMBL" id="KAA6388685.1"/>
    </source>
</evidence>
<accession>A0A5J4W1G0</accession>
<proteinExistence type="predicted"/>
<dbReference type="Proteomes" id="UP000324800">
    <property type="component" value="Unassembled WGS sequence"/>
</dbReference>
<reference evidence="1 2" key="1">
    <citation type="submission" date="2019-03" db="EMBL/GenBank/DDBJ databases">
        <title>Single cell metagenomics reveals metabolic interactions within the superorganism composed of flagellate Streblomastix strix and complex community of Bacteroidetes bacteria on its surface.</title>
        <authorList>
            <person name="Treitli S.C."/>
            <person name="Kolisko M."/>
            <person name="Husnik F."/>
            <person name="Keeling P."/>
            <person name="Hampl V."/>
        </authorList>
    </citation>
    <scope>NUCLEOTIDE SEQUENCE [LARGE SCALE GENOMIC DNA]</scope>
    <source>
        <strain evidence="1">ST1C</strain>
    </source>
</reference>
<protein>
    <submittedName>
        <fullName evidence="1">Uncharacterized protein</fullName>
    </submittedName>
</protein>
<sequence length="143" mass="17221">MTTEEVNARENYVTLVADNEFEINSEYPHQTRRISDQRIMNTFSNSNGYQCVSLNGKIHEYTYVDSISDEAIVVNDYGRHRFEFYYYDPIDDEFYYFNGRQYRQLHVNEMKLTGALYVQMMDATNRKRSIYINKFKKLYGIDY</sequence>
<dbReference type="OrthoDB" id="447635at2759"/>
<dbReference type="AlphaFoldDB" id="A0A5J4W1G0"/>
<dbReference type="EMBL" id="SNRW01003885">
    <property type="protein sequence ID" value="KAA6388685.1"/>
    <property type="molecule type" value="Genomic_DNA"/>
</dbReference>
<comment type="caution">
    <text evidence="1">The sequence shown here is derived from an EMBL/GenBank/DDBJ whole genome shotgun (WGS) entry which is preliminary data.</text>
</comment>
<organism evidence="1 2">
    <name type="scientific">Streblomastix strix</name>
    <dbReference type="NCBI Taxonomy" id="222440"/>
    <lineage>
        <taxon>Eukaryota</taxon>
        <taxon>Metamonada</taxon>
        <taxon>Preaxostyla</taxon>
        <taxon>Oxymonadida</taxon>
        <taxon>Streblomastigidae</taxon>
        <taxon>Streblomastix</taxon>
    </lineage>
</organism>
<evidence type="ECO:0000313" key="2">
    <source>
        <dbReference type="Proteomes" id="UP000324800"/>
    </source>
</evidence>